<reference evidence="3 4" key="1">
    <citation type="submission" date="2019-11" db="EMBL/GenBank/DDBJ databases">
        <title>Acidiferrimicrobium australis gen. nov., sp. nov., an acidophilic and obligately heterotrophic, member of the Actinobacteria that catalyses dissimilatory oxido- reduction of iron isolated from metal-rich acidic water in Chile.</title>
        <authorList>
            <person name="Gonzalez D."/>
            <person name="Huber K."/>
            <person name="Hedrich S."/>
            <person name="Rojas-Villalobos C."/>
            <person name="Quatrini R."/>
            <person name="Dinamarca M.A."/>
            <person name="Schwarz A."/>
            <person name="Canales C."/>
            <person name="Nancucheo I."/>
        </authorList>
    </citation>
    <scope>NUCLEOTIDE SEQUENCE [LARGE SCALE GENOMIC DNA]</scope>
    <source>
        <strain evidence="3 4">USS-CCA1</strain>
    </source>
</reference>
<keyword evidence="1" id="KW-0456">Lyase</keyword>
<dbReference type="Pfam" id="PF04909">
    <property type="entry name" value="Amidohydro_2"/>
    <property type="match status" value="1"/>
</dbReference>
<evidence type="ECO:0000313" key="4">
    <source>
        <dbReference type="Proteomes" id="UP000437736"/>
    </source>
</evidence>
<comment type="caution">
    <text evidence="3">The sequence shown here is derived from an EMBL/GenBank/DDBJ whole genome shotgun (WGS) entry which is preliminary data.</text>
</comment>
<feature type="domain" description="Amidohydrolase-related" evidence="2">
    <location>
        <begin position="13"/>
        <end position="217"/>
    </location>
</feature>
<dbReference type="CDD" id="cd01292">
    <property type="entry name" value="metallo-dependent_hydrolases"/>
    <property type="match status" value="1"/>
</dbReference>
<keyword evidence="4" id="KW-1185">Reference proteome</keyword>
<accession>A0ABW9QP87</accession>
<sequence length="223" mass="23239">VTDVWSLPYARRPGSAAGLNAASAALAADPPGDLRVVGGATVHPGDDDPAGLVRAAIEELGLRVLKLHCSVGDYRPDDVRLDAVWSYASDLRLPVVVHAGHAVSGHTGAGELEPVATVARRWPEVPLVLAHCGHPATAEAWGLVASHPGVHVDLTPVVHDAVPLDAAVIAAHAERVLFGSDAPNTAWSVPELVGRLRRLDLAAPALDAVLGGNARRLQDRLRV</sequence>
<feature type="non-terminal residue" evidence="3">
    <location>
        <position position="1"/>
    </location>
</feature>
<evidence type="ECO:0000259" key="2">
    <source>
        <dbReference type="Pfam" id="PF04909"/>
    </source>
</evidence>
<dbReference type="Gene3D" id="3.20.20.140">
    <property type="entry name" value="Metal-dependent hydrolases"/>
    <property type="match status" value="1"/>
</dbReference>
<organism evidence="3 4">
    <name type="scientific">Acidiferrimicrobium australe</name>
    <dbReference type="NCBI Taxonomy" id="2664430"/>
    <lineage>
        <taxon>Bacteria</taxon>
        <taxon>Bacillati</taxon>
        <taxon>Actinomycetota</taxon>
        <taxon>Acidimicrobiia</taxon>
        <taxon>Acidimicrobiales</taxon>
        <taxon>Acidimicrobiaceae</taxon>
        <taxon>Acidiferrimicrobium</taxon>
    </lineage>
</organism>
<dbReference type="InterPro" id="IPR006680">
    <property type="entry name" value="Amidohydro-rel"/>
</dbReference>
<dbReference type="Proteomes" id="UP000437736">
    <property type="component" value="Unassembled WGS sequence"/>
</dbReference>
<dbReference type="EMBL" id="WJHE01000019">
    <property type="protein sequence ID" value="MST31209.1"/>
    <property type="molecule type" value="Genomic_DNA"/>
</dbReference>
<dbReference type="InterPro" id="IPR032465">
    <property type="entry name" value="ACMSD"/>
</dbReference>
<protein>
    <submittedName>
        <fullName evidence="3">Amidohydrolase family protein</fullName>
    </submittedName>
</protein>
<gene>
    <name evidence="3" type="ORF">GHK86_00490</name>
</gene>
<evidence type="ECO:0000256" key="1">
    <source>
        <dbReference type="ARBA" id="ARBA00023239"/>
    </source>
</evidence>
<proteinExistence type="predicted"/>
<dbReference type="InterPro" id="IPR032466">
    <property type="entry name" value="Metal_Hydrolase"/>
</dbReference>
<evidence type="ECO:0000313" key="3">
    <source>
        <dbReference type="EMBL" id="MST31209.1"/>
    </source>
</evidence>
<dbReference type="SUPFAM" id="SSF51556">
    <property type="entry name" value="Metallo-dependent hydrolases"/>
    <property type="match status" value="1"/>
</dbReference>
<dbReference type="PANTHER" id="PTHR21240">
    <property type="entry name" value="2-AMINO-3-CARBOXYLMUCONATE-6-SEMIALDEHYDE DECARBOXYLASE"/>
    <property type="match status" value="1"/>
</dbReference>
<dbReference type="PANTHER" id="PTHR21240:SF28">
    <property type="entry name" value="ISO-OROTATE DECARBOXYLASE (EUROFUNG)"/>
    <property type="match status" value="1"/>
</dbReference>
<name>A0ABW9QP87_9ACTN</name>